<dbReference type="VEuPathDB" id="FungiDB:SPRG_16584"/>
<dbReference type="PANTHER" id="PTHR23417:SF14">
    <property type="entry name" value="PENTACOTRIPEPTIDE-REPEAT REGION OF PRORP DOMAIN-CONTAINING PROTEIN"/>
    <property type="match status" value="1"/>
</dbReference>
<reference evidence="7 8" key="1">
    <citation type="journal article" date="2013" name="PLoS Genet.">
        <title>Distinctive expansion of potential virulence genes in the genome of the oomycete fish pathogen Saprolegnia parasitica.</title>
        <authorList>
            <person name="Jiang R.H."/>
            <person name="de Bruijn I."/>
            <person name="Haas B.J."/>
            <person name="Belmonte R."/>
            <person name="Lobach L."/>
            <person name="Christie J."/>
            <person name="van den Ackerveken G."/>
            <person name="Bottin A."/>
            <person name="Bulone V."/>
            <person name="Diaz-Moreno S.M."/>
            <person name="Dumas B."/>
            <person name="Fan L."/>
            <person name="Gaulin E."/>
            <person name="Govers F."/>
            <person name="Grenville-Briggs L.J."/>
            <person name="Horner N.R."/>
            <person name="Levin J.Z."/>
            <person name="Mammella M."/>
            <person name="Meijer H.J."/>
            <person name="Morris P."/>
            <person name="Nusbaum C."/>
            <person name="Oome S."/>
            <person name="Phillips A.J."/>
            <person name="van Rooyen D."/>
            <person name="Rzeszutek E."/>
            <person name="Saraiva M."/>
            <person name="Secombes C.J."/>
            <person name="Seidl M.F."/>
            <person name="Snel B."/>
            <person name="Stassen J.H."/>
            <person name="Sykes S."/>
            <person name="Tripathy S."/>
            <person name="van den Berg H."/>
            <person name="Vega-Arreguin J.C."/>
            <person name="Wawra S."/>
            <person name="Young S.K."/>
            <person name="Zeng Q."/>
            <person name="Dieguez-Uribeondo J."/>
            <person name="Russ C."/>
            <person name="Tyler B.M."/>
            <person name="van West P."/>
        </authorList>
    </citation>
    <scope>NUCLEOTIDE SEQUENCE [LARGE SCALE GENOMIC DNA]</scope>
    <source>
        <strain evidence="7 8">CBS 223.65</strain>
    </source>
</reference>
<dbReference type="OrthoDB" id="42736at2759"/>
<keyword evidence="3" id="KW-0489">Methyltransferase</keyword>
<dbReference type="PANTHER" id="PTHR23417">
    <property type="entry name" value="3-DEOXY-D-MANNO-OCTULOSONIC-ACID TRANSFERASE/TRNA GUANINE-N 7 - -METHYLTRANSFERASE"/>
    <property type="match status" value="1"/>
</dbReference>
<evidence type="ECO:0000313" key="8">
    <source>
        <dbReference type="Proteomes" id="UP000030745"/>
    </source>
</evidence>
<evidence type="ECO:0000256" key="3">
    <source>
        <dbReference type="ARBA" id="ARBA00022603"/>
    </source>
</evidence>
<dbReference type="PROSITE" id="PS51625">
    <property type="entry name" value="SAM_MT_TRMB"/>
    <property type="match status" value="1"/>
</dbReference>
<sequence length="212" mass="23416">MDKVFGKKSTKAIKMEICSGAGEWVVSQAKKDPNANWVALEIRHDRVYQIFTQAVFERVDNLCIVAGDASVAVPQHLTPGLVDFIFINFPEPPQQTGGDSSQAKHLLTQGFLTDCARLLKPNGRLTIVTDNKWYAQMLLKIVARVHGVKGVVLKKATVLETTSGSFHLYMGDPPKECGVADTKSSSYFDRLAKQDSRRASQGTHYISVYKTA</sequence>
<dbReference type="Gene3D" id="3.40.50.150">
    <property type="entry name" value="Vaccinia Virus protein VP39"/>
    <property type="match status" value="1"/>
</dbReference>
<dbReference type="InterPro" id="IPR029063">
    <property type="entry name" value="SAM-dependent_MTases_sf"/>
</dbReference>
<keyword evidence="4" id="KW-0808">Transferase</keyword>
<dbReference type="EMBL" id="KK583510">
    <property type="protein sequence ID" value="KDO18029.1"/>
    <property type="molecule type" value="Genomic_DNA"/>
</dbReference>
<evidence type="ECO:0000256" key="6">
    <source>
        <dbReference type="ARBA" id="ARBA00022694"/>
    </source>
</evidence>
<dbReference type="GO" id="GO:0008176">
    <property type="term" value="F:tRNA (guanine(46)-N7)-methyltransferase activity"/>
    <property type="evidence" value="ECO:0007669"/>
    <property type="project" value="UniProtKB-EC"/>
</dbReference>
<evidence type="ECO:0000256" key="5">
    <source>
        <dbReference type="ARBA" id="ARBA00022691"/>
    </source>
</evidence>
<dbReference type="SUPFAM" id="SSF53335">
    <property type="entry name" value="S-adenosyl-L-methionine-dependent methyltransferases"/>
    <property type="match status" value="1"/>
</dbReference>
<dbReference type="OMA" id="RASHIFG"/>
<dbReference type="RefSeq" id="XP_012211259.1">
    <property type="nucleotide sequence ID" value="XM_012355869.1"/>
</dbReference>
<comment type="catalytic activity">
    <reaction evidence="1">
        <text>guanosine(46) in tRNA + S-adenosyl-L-methionine = N(7)-methylguanosine(46) in tRNA + S-adenosyl-L-homocysteine</text>
        <dbReference type="Rhea" id="RHEA:42708"/>
        <dbReference type="Rhea" id="RHEA-COMP:10188"/>
        <dbReference type="Rhea" id="RHEA-COMP:10189"/>
        <dbReference type="ChEBI" id="CHEBI:57856"/>
        <dbReference type="ChEBI" id="CHEBI:59789"/>
        <dbReference type="ChEBI" id="CHEBI:74269"/>
        <dbReference type="ChEBI" id="CHEBI:74480"/>
        <dbReference type="EC" id="2.1.1.33"/>
    </reaction>
</comment>
<dbReference type="Pfam" id="PF02390">
    <property type="entry name" value="Methyltransf_4"/>
    <property type="match status" value="1"/>
</dbReference>
<dbReference type="Proteomes" id="UP000030745">
    <property type="component" value="Unassembled WGS sequence"/>
</dbReference>
<name>A0A067BI04_SAPPC</name>
<dbReference type="InterPro" id="IPR003358">
    <property type="entry name" value="tRNA_(Gua-N-7)_MeTrfase_Trmb"/>
</dbReference>
<dbReference type="EC" id="2.1.1.33" evidence="2"/>
<evidence type="ECO:0000313" key="7">
    <source>
        <dbReference type="EMBL" id="KDO18029.1"/>
    </source>
</evidence>
<gene>
    <name evidence="7" type="ORF">SPRG_16584</name>
</gene>
<protein>
    <recommendedName>
        <fullName evidence="2">tRNA (guanine(46)-N(7))-methyltransferase</fullName>
        <ecNumber evidence="2">2.1.1.33</ecNumber>
    </recommendedName>
</protein>
<keyword evidence="5" id="KW-0949">S-adenosyl-L-methionine</keyword>
<evidence type="ECO:0000256" key="4">
    <source>
        <dbReference type="ARBA" id="ARBA00022679"/>
    </source>
</evidence>
<accession>A0A067BI04</accession>
<keyword evidence="6" id="KW-0819">tRNA processing</keyword>
<dbReference type="STRING" id="695850.A0A067BI04"/>
<evidence type="ECO:0000256" key="2">
    <source>
        <dbReference type="ARBA" id="ARBA00011977"/>
    </source>
</evidence>
<dbReference type="KEGG" id="spar:SPRG_16584"/>
<proteinExistence type="predicted"/>
<dbReference type="GeneID" id="24138198"/>
<dbReference type="GO" id="GO:0043527">
    <property type="term" value="C:tRNA methyltransferase complex"/>
    <property type="evidence" value="ECO:0007669"/>
    <property type="project" value="TreeGrafter"/>
</dbReference>
<keyword evidence="8" id="KW-1185">Reference proteome</keyword>
<dbReference type="AlphaFoldDB" id="A0A067BI04"/>
<evidence type="ECO:0000256" key="1">
    <source>
        <dbReference type="ARBA" id="ARBA00000142"/>
    </source>
</evidence>
<organism evidence="7 8">
    <name type="scientific">Saprolegnia parasitica (strain CBS 223.65)</name>
    <dbReference type="NCBI Taxonomy" id="695850"/>
    <lineage>
        <taxon>Eukaryota</taxon>
        <taxon>Sar</taxon>
        <taxon>Stramenopiles</taxon>
        <taxon>Oomycota</taxon>
        <taxon>Saprolegniomycetes</taxon>
        <taxon>Saprolegniales</taxon>
        <taxon>Saprolegniaceae</taxon>
        <taxon>Saprolegnia</taxon>
    </lineage>
</organism>